<name>A0ABX7NWS5_9BACT</name>
<reference evidence="3 4" key="1">
    <citation type="submission" date="2021-02" db="EMBL/GenBank/DDBJ databases">
        <title>De Novo genome assembly of isolated myxobacteria.</title>
        <authorList>
            <person name="Stevens D.C."/>
        </authorList>
    </citation>
    <scope>NUCLEOTIDE SEQUENCE [LARGE SCALE GENOMIC DNA]</scope>
    <source>
        <strain evidence="4">SCPEA02</strain>
    </source>
</reference>
<evidence type="ECO:0000256" key="1">
    <source>
        <dbReference type="ARBA" id="ARBA00022729"/>
    </source>
</evidence>
<proteinExistence type="predicted"/>
<evidence type="ECO:0000259" key="2">
    <source>
        <dbReference type="Pfam" id="PF13205"/>
    </source>
</evidence>
<keyword evidence="1" id="KW-0732">Signal</keyword>
<dbReference type="RefSeq" id="WP_206723403.1">
    <property type="nucleotide sequence ID" value="NZ_CP071090.1"/>
</dbReference>
<organism evidence="3 4">
    <name type="scientific">Pyxidicoccus parkwayensis</name>
    <dbReference type="NCBI Taxonomy" id="2813578"/>
    <lineage>
        <taxon>Bacteria</taxon>
        <taxon>Pseudomonadati</taxon>
        <taxon>Myxococcota</taxon>
        <taxon>Myxococcia</taxon>
        <taxon>Myxococcales</taxon>
        <taxon>Cystobacterineae</taxon>
        <taxon>Myxococcaceae</taxon>
        <taxon>Pyxidicoccus</taxon>
    </lineage>
</organism>
<keyword evidence="4" id="KW-1185">Reference proteome</keyword>
<dbReference type="InterPro" id="IPR032812">
    <property type="entry name" value="SbsA_Ig"/>
</dbReference>
<sequence>MAVVLLSSPACISVPDIEPAKAEVRITSPEGTAYTNGVLEVRLEVTGHTPERVELLKDGEVLAEVAAPYVYAWDTTGVAEGTHQLVARAVFGDVTFPSEVREVVVDRTAPTVVSRTPEPGAQDVWVKSPIQAVFSEPVKAGTLTSESVRLTVGGVEVARTVTVAADGRTVTVVPGAGYEPSNSVTLEFLPQATDLAGNGVGVVEPWTWLVPYWIPWGNADNAIVGTASEHIEQYTYDNSGNLTALWKVMNGSGFSIYARKFESGDWKTLGQSLATAKDDWDIPSREIALDGNGNPVVAWTKRITSGTVKKSIKKWVDNQWVSIGDGLNSPDGFPLEPFLSLQMSPRGNPAIAWCATDTGGTTAKLCTSEWQSSNWIPFGSCIDIQFNPVYYTSPILRFSPQGNPTVAWFAEQGGYNKIFAGQYINGTWTRLAGDPDDHGTDLQIAGISMTFNNSGLPAIAWNTSLGDGNYALATEHWSGEGWLSLGTFFPTRAISPWASHSLQADSSGTPFLAWVDGRLHVQRWTGTSWQFLEDASNSEVSYISSEALQLTQSGVLVLAWFHSDGDESRIRMRRFNH</sequence>
<accession>A0ABX7NWS5</accession>
<dbReference type="Pfam" id="PF13205">
    <property type="entry name" value="Big_5"/>
    <property type="match status" value="1"/>
</dbReference>
<dbReference type="EMBL" id="CP071090">
    <property type="protein sequence ID" value="QSQ21826.1"/>
    <property type="molecule type" value="Genomic_DNA"/>
</dbReference>
<evidence type="ECO:0000313" key="3">
    <source>
        <dbReference type="EMBL" id="QSQ21826.1"/>
    </source>
</evidence>
<evidence type="ECO:0000313" key="4">
    <source>
        <dbReference type="Proteomes" id="UP000662747"/>
    </source>
</evidence>
<dbReference type="InterPro" id="IPR014755">
    <property type="entry name" value="Cu-Rt/internalin_Ig-like"/>
</dbReference>
<dbReference type="InterPro" id="IPR013783">
    <property type="entry name" value="Ig-like_fold"/>
</dbReference>
<gene>
    <name evidence="3" type="ORF">JY651_42880</name>
</gene>
<dbReference type="Gene3D" id="2.60.40.10">
    <property type="entry name" value="Immunoglobulins"/>
    <property type="match status" value="1"/>
</dbReference>
<protein>
    <submittedName>
        <fullName evidence="3">Ig-like domain-containing protein</fullName>
    </submittedName>
</protein>
<feature type="domain" description="SbsA Ig-like" evidence="2">
    <location>
        <begin position="106"/>
        <end position="199"/>
    </location>
</feature>
<dbReference type="Gene3D" id="2.60.40.1220">
    <property type="match status" value="1"/>
</dbReference>
<dbReference type="Proteomes" id="UP000662747">
    <property type="component" value="Chromosome"/>
</dbReference>
<dbReference type="Pfam" id="PF17957">
    <property type="entry name" value="Big_7"/>
    <property type="match status" value="1"/>
</dbReference>